<dbReference type="InterPro" id="IPR006101">
    <property type="entry name" value="Glyco_hydro_2"/>
</dbReference>
<dbReference type="SMART" id="SM01038">
    <property type="entry name" value="Bgal_small_N"/>
    <property type="match status" value="1"/>
</dbReference>
<keyword evidence="10 12" id="KW-0326">Glycosidase</keyword>
<evidence type="ECO:0000256" key="14">
    <source>
        <dbReference type="SAM" id="SignalP"/>
    </source>
</evidence>
<dbReference type="GO" id="GO:0005990">
    <property type="term" value="P:lactose catabolic process"/>
    <property type="evidence" value="ECO:0007669"/>
    <property type="project" value="TreeGrafter"/>
</dbReference>
<comment type="catalytic activity">
    <reaction evidence="1 12">
        <text>Hydrolysis of terminal non-reducing beta-D-galactose residues in beta-D-galactosides.</text>
        <dbReference type="EC" id="3.2.1.23"/>
    </reaction>
</comment>
<name>A0A8T9SS73_9BACT</name>
<dbReference type="Pfam" id="PF00703">
    <property type="entry name" value="Glyco_hydro_2"/>
    <property type="match status" value="1"/>
</dbReference>
<proteinExistence type="inferred from homology"/>
<dbReference type="SUPFAM" id="SSF51445">
    <property type="entry name" value="(Trans)glycosidases"/>
    <property type="match status" value="1"/>
</dbReference>
<feature type="region of interest" description="Disordered" evidence="13">
    <location>
        <begin position="980"/>
        <end position="1000"/>
    </location>
</feature>
<evidence type="ECO:0000256" key="11">
    <source>
        <dbReference type="ARBA" id="ARBA00032230"/>
    </source>
</evidence>
<dbReference type="InterPro" id="IPR006103">
    <property type="entry name" value="Glyco_hydro_2_cat"/>
</dbReference>
<evidence type="ECO:0000256" key="1">
    <source>
        <dbReference type="ARBA" id="ARBA00001412"/>
    </source>
</evidence>
<evidence type="ECO:0000256" key="8">
    <source>
        <dbReference type="ARBA" id="ARBA00022801"/>
    </source>
</evidence>
<dbReference type="GO" id="GO:0004565">
    <property type="term" value="F:beta-galactosidase activity"/>
    <property type="evidence" value="ECO:0007669"/>
    <property type="project" value="UniProtKB-EC"/>
</dbReference>
<keyword evidence="14" id="KW-0732">Signal</keyword>
<dbReference type="Gene3D" id="2.70.98.10">
    <property type="match status" value="1"/>
</dbReference>
<dbReference type="GO" id="GO:0030246">
    <property type="term" value="F:carbohydrate binding"/>
    <property type="evidence" value="ECO:0007669"/>
    <property type="project" value="InterPro"/>
</dbReference>
<comment type="subunit">
    <text evidence="5">Monomer.</text>
</comment>
<dbReference type="InterPro" id="IPR006102">
    <property type="entry name" value="Ig-like_GH2"/>
</dbReference>
<comment type="similarity">
    <text evidence="4 12">Belongs to the glycosyl hydrolase 2 family.</text>
</comment>
<reference evidence="16 17" key="1">
    <citation type="submission" date="2022-04" db="EMBL/GenBank/DDBJ databases">
        <title>Hymenobacter sp. isolated from the air.</title>
        <authorList>
            <person name="Won M."/>
            <person name="Lee C.-M."/>
            <person name="Woen H.-Y."/>
            <person name="Kwon S.-W."/>
        </authorList>
    </citation>
    <scope>NUCLEOTIDE SEQUENCE [LARGE SCALE GENOMIC DNA]</scope>
    <source>
        <strain evidence="17">5413 J-13</strain>
    </source>
</reference>
<dbReference type="Pfam" id="PF02836">
    <property type="entry name" value="Glyco_hydro_2_C"/>
    <property type="match status" value="1"/>
</dbReference>
<dbReference type="InterPro" id="IPR004199">
    <property type="entry name" value="B-gal_small/dom_5"/>
</dbReference>
<dbReference type="EC" id="3.2.1.23" evidence="6 12"/>
<evidence type="ECO:0000256" key="5">
    <source>
        <dbReference type="ARBA" id="ARBA00011245"/>
    </source>
</evidence>
<keyword evidence="17" id="KW-1185">Reference proteome</keyword>
<dbReference type="GO" id="GO:0009341">
    <property type="term" value="C:beta-galactosidase complex"/>
    <property type="evidence" value="ECO:0007669"/>
    <property type="project" value="InterPro"/>
</dbReference>
<gene>
    <name evidence="16" type="ORF">MUN82_18735</name>
</gene>
<dbReference type="AlphaFoldDB" id="A0A8T9SS73"/>
<dbReference type="PRINTS" id="PR00132">
    <property type="entry name" value="GLHYDRLASE2"/>
</dbReference>
<dbReference type="KEGG" id="haei:MUN82_18735"/>
<dbReference type="SUPFAM" id="SSF49785">
    <property type="entry name" value="Galactose-binding domain-like"/>
    <property type="match status" value="1"/>
</dbReference>
<dbReference type="FunFam" id="3.20.20.80:FF:000018">
    <property type="entry name" value="Beta-galactosidase"/>
    <property type="match status" value="1"/>
</dbReference>
<evidence type="ECO:0000256" key="2">
    <source>
        <dbReference type="ARBA" id="ARBA00001913"/>
    </source>
</evidence>
<evidence type="ECO:0000256" key="4">
    <source>
        <dbReference type="ARBA" id="ARBA00007401"/>
    </source>
</evidence>
<evidence type="ECO:0000256" key="12">
    <source>
        <dbReference type="RuleBase" id="RU361154"/>
    </source>
</evidence>
<dbReference type="InterPro" id="IPR017853">
    <property type="entry name" value="GH"/>
</dbReference>
<evidence type="ECO:0000313" key="17">
    <source>
        <dbReference type="Proteomes" id="UP000829925"/>
    </source>
</evidence>
<dbReference type="PANTHER" id="PTHR46323">
    <property type="entry name" value="BETA-GALACTOSIDASE"/>
    <property type="match status" value="1"/>
</dbReference>
<dbReference type="Gene3D" id="3.20.20.80">
    <property type="entry name" value="Glycosidases"/>
    <property type="match status" value="1"/>
</dbReference>
<dbReference type="Pfam" id="PF02837">
    <property type="entry name" value="Glyco_hydro_2_N"/>
    <property type="match status" value="1"/>
</dbReference>
<evidence type="ECO:0000256" key="9">
    <source>
        <dbReference type="ARBA" id="ARBA00022837"/>
    </source>
</evidence>
<dbReference type="InterPro" id="IPR011013">
    <property type="entry name" value="Gal_mutarotase_sf_dom"/>
</dbReference>
<dbReference type="InterPro" id="IPR013783">
    <property type="entry name" value="Ig-like_fold"/>
</dbReference>
<dbReference type="InterPro" id="IPR032312">
    <property type="entry name" value="LacZ_4"/>
</dbReference>
<evidence type="ECO:0000256" key="3">
    <source>
        <dbReference type="ARBA" id="ARBA00001959"/>
    </source>
</evidence>
<evidence type="ECO:0000256" key="6">
    <source>
        <dbReference type="ARBA" id="ARBA00012756"/>
    </source>
</evidence>
<dbReference type="InterPro" id="IPR050347">
    <property type="entry name" value="Bact_Beta-galactosidase"/>
</dbReference>
<dbReference type="SUPFAM" id="SSF49303">
    <property type="entry name" value="beta-Galactosidase/glucuronidase domain"/>
    <property type="match status" value="2"/>
</dbReference>
<evidence type="ECO:0000259" key="15">
    <source>
        <dbReference type="SMART" id="SM01038"/>
    </source>
</evidence>
<dbReference type="SUPFAM" id="SSF74650">
    <property type="entry name" value="Galactose mutarotase-like"/>
    <property type="match status" value="1"/>
</dbReference>
<organism evidence="16 17">
    <name type="scientific">Hymenobacter aerilatus</name>
    <dbReference type="NCBI Taxonomy" id="2932251"/>
    <lineage>
        <taxon>Bacteria</taxon>
        <taxon>Pseudomonadati</taxon>
        <taxon>Bacteroidota</taxon>
        <taxon>Cytophagia</taxon>
        <taxon>Cytophagales</taxon>
        <taxon>Hymenobacteraceae</taxon>
        <taxon>Hymenobacter</taxon>
    </lineage>
</organism>
<dbReference type="InterPro" id="IPR006104">
    <property type="entry name" value="Glyco_hydro_2_N"/>
</dbReference>
<dbReference type="Pfam" id="PF16353">
    <property type="entry name" value="LacZ_4"/>
    <property type="match status" value="1"/>
</dbReference>
<dbReference type="InterPro" id="IPR023232">
    <property type="entry name" value="Glyco_hydro_2_AS"/>
</dbReference>
<evidence type="ECO:0000256" key="7">
    <source>
        <dbReference type="ARBA" id="ARBA00013303"/>
    </source>
</evidence>
<evidence type="ECO:0000256" key="10">
    <source>
        <dbReference type="ARBA" id="ARBA00023295"/>
    </source>
</evidence>
<accession>A0A8T9SS73</accession>
<comment type="cofactor">
    <cofactor evidence="2">
        <name>Ca(2+)</name>
        <dbReference type="ChEBI" id="CHEBI:29108"/>
    </cofactor>
</comment>
<dbReference type="Pfam" id="PF02929">
    <property type="entry name" value="Bgal_small_N"/>
    <property type="match status" value="1"/>
</dbReference>
<keyword evidence="8 12" id="KW-0378">Hydrolase</keyword>
<feature type="domain" description="Beta galactosidase small chain/" evidence="15">
    <location>
        <begin position="762"/>
        <end position="1039"/>
    </location>
</feature>
<dbReference type="InterPro" id="IPR008979">
    <property type="entry name" value="Galactose-bd-like_sf"/>
</dbReference>
<dbReference type="Gene3D" id="2.60.40.10">
    <property type="entry name" value="Immunoglobulins"/>
    <property type="match status" value="2"/>
</dbReference>
<evidence type="ECO:0000256" key="13">
    <source>
        <dbReference type="SAM" id="MobiDB-lite"/>
    </source>
</evidence>
<dbReference type="EMBL" id="CP095053">
    <property type="protein sequence ID" value="UOR04962.1"/>
    <property type="molecule type" value="Genomic_DNA"/>
</dbReference>
<dbReference type="InterPro" id="IPR014718">
    <property type="entry name" value="GH-type_carb-bd"/>
</dbReference>
<evidence type="ECO:0000313" key="16">
    <source>
        <dbReference type="EMBL" id="UOR04962.1"/>
    </source>
</evidence>
<protein>
    <recommendedName>
        <fullName evidence="7 12">Beta-galactosidase</fullName>
        <ecNumber evidence="6 12">3.2.1.23</ecNumber>
    </recommendedName>
    <alternativeName>
        <fullName evidence="11 12">Lactase</fullName>
    </alternativeName>
</protein>
<dbReference type="PANTHER" id="PTHR46323:SF2">
    <property type="entry name" value="BETA-GALACTOSIDASE"/>
    <property type="match status" value="1"/>
</dbReference>
<dbReference type="Proteomes" id="UP000829925">
    <property type="component" value="Chromosome"/>
</dbReference>
<keyword evidence="9" id="KW-0106">Calcium</keyword>
<comment type="cofactor">
    <cofactor evidence="3">
        <name>Na(+)</name>
        <dbReference type="ChEBI" id="CHEBI:29101"/>
    </cofactor>
</comment>
<dbReference type="InterPro" id="IPR023230">
    <property type="entry name" value="Glyco_hydro_2_CS"/>
</dbReference>
<dbReference type="PROSITE" id="PS00608">
    <property type="entry name" value="GLYCOSYL_HYDROL_F2_2"/>
    <property type="match status" value="1"/>
</dbReference>
<feature type="chain" id="PRO_5035915697" description="Beta-galactosidase" evidence="14">
    <location>
        <begin position="21"/>
        <end position="1061"/>
    </location>
</feature>
<feature type="signal peptide" evidence="14">
    <location>
        <begin position="1"/>
        <end position="20"/>
    </location>
</feature>
<dbReference type="Gene3D" id="2.60.120.260">
    <property type="entry name" value="Galactose-binding domain-like"/>
    <property type="match status" value="1"/>
</dbReference>
<sequence length="1061" mass="119240">MRNLHFLLAALLLTSRAATAQPTPNEWENPQVLDEHKEKGRASFVLYEKAADVAADDYSRSPYYQSLNGNWKFNFALRPAERPTNFAQANFDDAAWKTIPVPSNWEMQGYGIPIYTNIVYPFPKNPPFIDGRDNPVGTYRRTFTVPAGWAGREVLLRFGSISGYAMVFVNGQRVGMSKVAKSPAEFDITPYLKAGENQLAVQVLRWHDGSYLEDQDMWRLSGIDRDVALLSLPKRSIWDFFAHADLDPSYKNGQFSADVTLRSFAGAQATPARVRVELLDATGKTVLRQEQPVAPDAQTVTLRGTVPNVRRWSAEQPTLYQCRIALEDAQGKVLALTGCKLGFRKVEIKDAQLMVNGVPIEVHGVNRHEFDQTTGRAVSEAVMRQDVQLMKQHNINAVRTSHYPNDERWYKLCDEYGLYLVDEANIETHGFGAEWQGWFDKSKHPAYLPQWAPAHLDRIERLLERDKNHASVIVWSMGNECGNGPVFHDAYKWLKQRDPSRPVQFEQAGEDVDTDIVCPMYPGMGSMKKYANATDKTRPYIMCEYSHAMGNSSGNFQEYWDLIRSKPHMQGGFIWDWVDQGIKTTTPTGAPFWAYGGDLGGYHLQNDENFSGNGLVGADRSAHPSIYEVKKVYQDIRFSAAKPADGRITVHNGFSFNTLENYDFRWELLKNGAVVKRGTFSPKALPRQQQQVKLSLPTLSAQPGTEYVLNVFALTKKAAALVPAGHEVAREQFVLTPAATYFAAASPTATTLQVKRDGDKLTFTAGEVRGEFNTKQGRLTDYRLRNESVLGSFPEPYFWRAPTDNDFGNGMPERLGVWRTAHAARQVQRVMVGEQTAAGLPITVDYLLSDINSPYTVAYLLRPDGAVQVTASIDLTGRNLPEMPRFGMRLEMPKQFSELTYYGRGPWENYADRNTAAFLGTYRDSVAGQFTTNYLRPQECGYRTDVRWLTLTNAAGRGLRVEGTQQPICFSALPYSAEDMDPGLTKKQQHPTDLKPSRQTSLHLDLKQRGVGGDNSWGALPHEQYRLLDKKYTYTYTLRLLDGSETGKGATSQATPKGSIR</sequence>
<dbReference type="RefSeq" id="WP_245092866.1">
    <property type="nucleotide sequence ID" value="NZ_CP095053.1"/>
</dbReference>
<dbReference type="InterPro" id="IPR036156">
    <property type="entry name" value="Beta-gal/glucu_dom_sf"/>
</dbReference>
<dbReference type="PROSITE" id="PS00719">
    <property type="entry name" value="GLYCOSYL_HYDROL_F2_1"/>
    <property type="match status" value="1"/>
</dbReference>